<reference evidence="1" key="1">
    <citation type="journal article" date="2021" name="Sci. Adv.">
        <title>The American lobster genome reveals insights on longevity, neural, and immune adaptations.</title>
        <authorList>
            <person name="Polinski J.M."/>
            <person name="Zimin A.V."/>
            <person name="Clark K.F."/>
            <person name="Kohn A.B."/>
            <person name="Sadowski N."/>
            <person name="Timp W."/>
            <person name="Ptitsyn A."/>
            <person name="Khanna P."/>
            <person name="Romanova D.Y."/>
            <person name="Williams P."/>
            <person name="Greenwood S.J."/>
            <person name="Moroz L.L."/>
            <person name="Walt D.R."/>
            <person name="Bodnar A.G."/>
        </authorList>
    </citation>
    <scope>NUCLEOTIDE SEQUENCE</scope>
    <source>
        <strain evidence="1">GMGI-L3</strain>
    </source>
</reference>
<organism evidence="1 2">
    <name type="scientific">Homarus americanus</name>
    <name type="common">American lobster</name>
    <dbReference type="NCBI Taxonomy" id="6706"/>
    <lineage>
        <taxon>Eukaryota</taxon>
        <taxon>Metazoa</taxon>
        <taxon>Ecdysozoa</taxon>
        <taxon>Arthropoda</taxon>
        <taxon>Crustacea</taxon>
        <taxon>Multicrustacea</taxon>
        <taxon>Malacostraca</taxon>
        <taxon>Eumalacostraca</taxon>
        <taxon>Eucarida</taxon>
        <taxon>Decapoda</taxon>
        <taxon>Pleocyemata</taxon>
        <taxon>Astacidea</taxon>
        <taxon>Nephropoidea</taxon>
        <taxon>Nephropidae</taxon>
        <taxon>Homarus</taxon>
    </lineage>
</organism>
<comment type="caution">
    <text evidence="1">The sequence shown here is derived from an EMBL/GenBank/DDBJ whole genome shotgun (WGS) entry which is preliminary data.</text>
</comment>
<dbReference type="Proteomes" id="UP000747542">
    <property type="component" value="Unassembled WGS sequence"/>
</dbReference>
<keyword evidence="2" id="KW-1185">Reference proteome</keyword>
<evidence type="ECO:0000313" key="1">
    <source>
        <dbReference type="EMBL" id="KAG7156933.1"/>
    </source>
</evidence>
<dbReference type="AlphaFoldDB" id="A0A8J5JJ63"/>
<gene>
    <name evidence="1" type="ORF">Hamer_G015862</name>
</gene>
<name>A0A8J5JJ63_HOMAM</name>
<proteinExistence type="predicted"/>
<dbReference type="EMBL" id="JAHLQT010038275">
    <property type="protein sequence ID" value="KAG7156933.1"/>
    <property type="molecule type" value="Genomic_DNA"/>
</dbReference>
<sequence>MNRWVWGTYGSQLITTRGTFITTGPEYKNTLPVGVIGHYFLTKMKISVEEVLSPWGVMECGRFCLATFNCSSTVIHPATRTCFLSSLNRCTMRNVLALHEGYFYYEMQPGNRTLGDTTCFSTCMKKNNNCNVCGRPNCWGSKCENFPHYCWDLRPLKKGTLLLWLNTSKIIKVSCDYGWQKIWPSKLQIPNIHLLLAVRIVYMNDEVVNSTFSSVAMANGVLSVGDYIEGVAGNEWGAPFTNRTLVKENKQSTCKSFFYSTNNCEAQGVRSVEEQLKLYNGTIKHRGFNWITGITSKDSLEIKDISLWVKPAE</sequence>
<protein>
    <submittedName>
        <fullName evidence="1">Uncharacterized protein</fullName>
    </submittedName>
</protein>
<dbReference type="SUPFAM" id="SSF57414">
    <property type="entry name" value="Hairpin loop containing domain-like"/>
    <property type="match status" value="1"/>
</dbReference>
<evidence type="ECO:0000313" key="2">
    <source>
        <dbReference type="Proteomes" id="UP000747542"/>
    </source>
</evidence>
<accession>A0A8J5JJ63</accession>